<protein>
    <submittedName>
        <fullName evidence="2">Uncharacterized protein</fullName>
    </submittedName>
</protein>
<gene>
    <name evidence="2" type="ORF">QR685DRAFT_517945</name>
</gene>
<reference evidence="2 3" key="1">
    <citation type="submission" date="2023-09" db="EMBL/GenBank/DDBJ databases">
        <title>Multi-omics analysis of a traditional fermented food reveals byproduct-associated fungal strains for waste-to-food upcycling.</title>
        <authorList>
            <consortium name="Lawrence Berkeley National Laboratory"/>
            <person name="Rekdal V.M."/>
            <person name="Villalobos-Escobedo J.M."/>
            <person name="Rodriguez-Valeron N."/>
            <person name="Garcia M.O."/>
            <person name="Vasquez D.P."/>
            <person name="Damayanti I."/>
            <person name="Sorensen P.M."/>
            <person name="Baidoo E.E."/>
            <person name="De Carvalho A.C."/>
            <person name="Riley R."/>
            <person name="Lipzen A."/>
            <person name="He G."/>
            <person name="Yan M."/>
            <person name="Haridas S."/>
            <person name="Daum C."/>
            <person name="Yoshinaga Y."/>
            <person name="Ng V."/>
            <person name="Grigoriev I.V."/>
            <person name="Munk R."/>
            <person name="Nuraida L."/>
            <person name="Wijaya C.H."/>
            <person name="Morales P.-C."/>
            <person name="Keasling J.D."/>
        </authorList>
    </citation>
    <scope>NUCLEOTIDE SEQUENCE [LARGE SCALE GENOMIC DNA]</scope>
    <source>
        <strain evidence="2 3">FGSC 2613</strain>
    </source>
</reference>
<accession>A0ABR3DMF0</accession>
<keyword evidence="3" id="KW-1185">Reference proteome</keyword>
<evidence type="ECO:0000256" key="1">
    <source>
        <dbReference type="SAM" id="MobiDB-lite"/>
    </source>
</evidence>
<dbReference type="Proteomes" id="UP001451303">
    <property type="component" value="Unassembled WGS sequence"/>
</dbReference>
<comment type="caution">
    <text evidence="2">The sequence shown here is derived from an EMBL/GenBank/DDBJ whole genome shotgun (WGS) entry which is preliminary data.</text>
</comment>
<sequence length="230" mass="25646">MGTDKRKQLEREREASEASEARALAEREASAAAREREPSTPMSDSSSDDESTSTTANTVTSDVEKLIQTYHNSWAAEEKNGSLADILYAAGHEVCANSSTTDWRLQHVIQAVTAVLKDVNTCTTTEENGSHWEASNSPFLRRLNQYSKWNSEFCSWRPWYQGLSRAYHDDCAGDLDPTNHTHALAAWNAILDKLPPHVLVTLMSEKRLDPERPDPSSLLTALDGYFDLGM</sequence>
<evidence type="ECO:0000313" key="3">
    <source>
        <dbReference type="Proteomes" id="UP001451303"/>
    </source>
</evidence>
<organism evidence="2 3">
    <name type="scientific">Neurospora intermedia</name>
    <dbReference type="NCBI Taxonomy" id="5142"/>
    <lineage>
        <taxon>Eukaryota</taxon>
        <taxon>Fungi</taxon>
        <taxon>Dikarya</taxon>
        <taxon>Ascomycota</taxon>
        <taxon>Pezizomycotina</taxon>
        <taxon>Sordariomycetes</taxon>
        <taxon>Sordariomycetidae</taxon>
        <taxon>Sordariales</taxon>
        <taxon>Sordariaceae</taxon>
        <taxon>Neurospora</taxon>
    </lineage>
</organism>
<name>A0ABR3DMF0_NEUIN</name>
<evidence type="ECO:0000313" key="2">
    <source>
        <dbReference type="EMBL" id="KAL0473843.1"/>
    </source>
</evidence>
<feature type="compositionally biased region" description="Basic and acidic residues" evidence="1">
    <location>
        <begin position="1"/>
        <end position="38"/>
    </location>
</feature>
<feature type="region of interest" description="Disordered" evidence="1">
    <location>
        <begin position="1"/>
        <end position="60"/>
    </location>
</feature>
<proteinExistence type="predicted"/>
<dbReference type="EMBL" id="JAVLET010000002">
    <property type="protein sequence ID" value="KAL0473843.1"/>
    <property type="molecule type" value="Genomic_DNA"/>
</dbReference>